<gene>
    <name evidence="1" type="ORF">E5331_10700</name>
</gene>
<name>A0AC61RIU9_9BACT</name>
<accession>A0AC61RIU9</accession>
<organism evidence="1 2">
    <name type="scientific">Lepagella muris</name>
    <dbReference type="NCBI Taxonomy" id="3032870"/>
    <lineage>
        <taxon>Bacteria</taxon>
        <taxon>Pseudomonadati</taxon>
        <taxon>Bacteroidota</taxon>
        <taxon>Bacteroidia</taxon>
        <taxon>Bacteroidales</taxon>
        <taxon>Muribaculaceae</taxon>
        <taxon>Lepagella</taxon>
    </lineage>
</organism>
<reference evidence="1" key="1">
    <citation type="submission" date="2019-04" db="EMBL/GenBank/DDBJ databases">
        <title>Microbes associate with the intestines of laboratory mice.</title>
        <authorList>
            <person name="Navarre W."/>
            <person name="Wong E."/>
            <person name="Huang K."/>
            <person name="Tropini C."/>
            <person name="Ng K."/>
            <person name="Yu B."/>
        </authorList>
    </citation>
    <scope>NUCLEOTIDE SEQUENCE</scope>
    <source>
        <strain evidence="1">NM04_E33</strain>
    </source>
</reference>
<protein>
    <submittedName>
        <fullName evidence="1">Uncharacterized protein</fullName>
    </submittedName>
</protein>
<dbReference type="EMBL" id="SRYB01000014">
    <property type="protein sequence ID" value="TGY78342.1"/>
    <property type="molecule type" value="Genomic_DNA"/>
</dbReference>
<sequence>MINLLIYSGLGCLLLGSILGLIAAIKGFALNNYKIELITKPNPLIKKKLQKYTKPALLFFVIGAILLATGISIGLTN</sequence>
<evidence type="ECO:0000313" key="1">
    <source>
        <dbReference type="EMBL" id="TGY78342.1"/>
    </source>
</evidence>
<evidence type="ECO:0000313" key="2">
    <source>
        <dbReference type="Proteomes" id="UP000306319"/>
    </source>
</evidence>
<keyword evidence="2" id="KW-1185">Reference proteome</keyword>
<dbReference type="Proteomes" id="UP000306319">
    <property type="component" value="Unassembled WGS sequence"/>
</dbReference>
<proteinExistence type="predicted"/>
<comment type="caution">
    <text evidence="1">The sequence shown here is derived from an EMBL/GenBank/DDBJ whole genome shotgun (WGS) entry which is preliminary data.</text>
</comment>